<proteinExistence type="predicted"/>
<dbReference type="Proteomes" id="UP000008867">
    <property type="component" value="Chromosome 4"/>
</dbReference>
<evidence type="ECO:0000313" key="2">
    <source>
        <dbReference type="EMBL" id="CBQ72446.1"/>
    </source>
</evidence>
<dbReference type="AlphaFoldDB" id="E6ZYY9"/>
<gene>
    <name evidence="2" type="ORF">sr13154</name>
</gene>
<dbReference type="eggNOG" id="ENOG502RBV1">
    <property type="taxonomic scope" value="Eukaryota"/>
</dbReference>
<accession>E6ZYY9</accession>
<feature type="transmembrane region" description="Helical" evidence="1">
    <location>
        <begin position="49"/>
        <end position="74"/>
    </location>
</feature>
<feature type="transmembrane region" description="Helical" evidence="1">
    <location>
        <begin position="149"/>
        <end position="172"/>
    </location>
</feature>
<keyword evidence="3" id="KW-1185">Reference proteome</keyword>
<protein>
    <submittedName>
        <fullName evidence="2">Uncharacterized protein</fullName>
    </submittedName>
</protein>
<feature type="transmembrane region" description="Helical" evidence="1">
    <location>
        <begin position="12"/>
        <end position="37"/>
    </location>
</feature>
<dbReference type="OrthoDB" id="3239304at2759"/>
<dbReference type="HOGENOM" id="CLU_1054390_0_0_1"/>
<evidence type="ECO:0000256" key="1">
    <source>
        <dbReference type="SAM" id="Phobius"/>
    </source>
</evidence>
<reference evidence="2 3" key="1">
    <citation type="journal article" date="2010" name="Science">
        <title>Pathogenicity determinants in smut fungi revealed by genome comparison.</title>
        <authorList>
            <person name="Schirawski J."/>
            <person name="Mannhaupt G."/>
            <person name="Muench K."/>
            <person name="Brefort T."/>
            <person name="Schipper K."/>
            <person name="Doehlemann G."/>
            <person name="Di Stasio M."/>
            <person name="Roessel N."/>
            <person name="Mendoza-Mendoza A."/>
            <person name="Pester D."/>
            <person name="Mueller O."/>
            <person name="Winterberg B."/>
            <person name="Meyer E."/>
            <person name="Ghareeb H."/>
            <person name="Wollenberg T."/>
            <person name="Muensterkoetter M."/>
            <person name="Wong P."/>
            <person name="Walter M."/>
            <person name="Stukenbrock E."/>
            <person name="Gueldener U."/>
            <person name="Kahmann R."/>
        </authorList>
    </citation>
    <scope>NUCLEOTIDE SEQUENCE [LARGE SCALE GENOMIC DNA]</scope>
    <source>
        <strain evidence="3">SRZ2</strain>
    </source>
</reference>
<evidence type="ECO:0000313" key="3">
    <source>
        <dbReference type="Proteomes" id="UP000008867"/>
    </source>
</evidence>
<feature type="transmembrane region" description="Helical" evidence="1">
    <location>
        <begin position="86"/>
        <end position="106"/>
    </location>
</feature>
<name>E6ZYY9_SPORE</name>
<dbReference type="VEuPathDB" id="FungiDB:sr13154"/>
<sequence length="264" mass="29487">MRTFCCCIPVRLGVLVLSPVSAIAAALLAYTQLFLLINYEAQYDTFEKAIRGALAGITILLALASLFGLLGAIFARRGMVSFYSNMLWISLVIFTVLGAIEIWQLFRNKDQFVNSCEMRTDLKTQDLQSFFGVSLQGETDAACKKLADVSAIVIAILFGILVLVLMWLIGIVTKYKHQLQERDASHGGYGYSGGYKSYGNLGKSRNGHKYHQAREMDESQHDAALLHTTTPPPAGRTLRRHTRLTTTRTRMQRTTKHDLGFRCN</sequence>
<dbReference type="EMBL" id="FQ311463">
    <property type="protein sequence ID" value="CBQ72446.1"/>
    <property type="molecule type" value="Genomic_DNA"/>
</dbReference>
<keyword evidence="1" id="KW-0472">Membrane</keyword>
<keyword evidence="1" id="KW-0812">Transmembrane</keyword>
<organism evidence="2 3">
    <name type="scientific">Sporisorium reilianum (strain SRZ2)</name>
    <name type="common">Maize head smut fungus</name>
    <dbReference type="NCBI Taxonomy" id="999809"/>
    <lineage>
        <taxon>Eukaryota</taxon>
        <taxon>Fungi</taxon>
        <taxon>Dikarya</taxon>
        <taxon>Basidiomycota</taxon>
        <taxon>Ustilaginomycotina</taxon>
        <taxon>Ustilaginomycetes</taxon>
        <taxon>Ustilaginales</taxon>
        <taxon>Ustilaginaceae</taxon>
        <taxon>Sporisorium</taxon>
    </lineage>
</organism>
<keyword evidence="1" id="KW-1133">Transmembrane helix</keyword>